<evidence type="ECO:0000259" key="1">
    <source>
        <dbReference type="PROSITE" id="PS50994"/>
    </source>
</evidence>
<dbReference type="PROSITE" id="PS50994">
    <property type="entry name" value="INTEGRASE"/>
    <property type="match status" value="1"/>
</dbReference>
<dbReference type="InterPro" id="IPR001584">
    <property type="entry name" value="Integrase_cat-core"/>
</dbReference>
<dbReference type="InterPro" id="IPR036397">
    <property type="entry name" value="RNaseH_sf"/>
</dbReference>
<reference evidence="2" key="1">
    <citation type="submission" date="2019-10" db="EMBL/GenBank/DDBJ databases">
        <title>Conservation and host-specific expression of non-tandemly repeated heterogenous ribosome RNA gene in arbuscular mycorrhizal fungi.</title>
        <authorList>
            <person name="Maeda T."/>
            <person name="Kobayashi Y."/>
            <person name="Nakagawa T."/>
            <person name="Ezawa T."/>
            <person name="Yamaguchi K."/>
            <person name="Bino T."/>
            <person name="Nishimoto Y."/>
            <person name="Shigenobu S."/>
            <person name="Kawaguchi M."/>
        </authorList>
    </citation>
    <scope>NUCLEOTIDE SEQUENCE</scope>
    <source>
        <strain evidence="2">HR1</strain>
    </source>
</reference>
<sequence length="355" mass="41277">MGEPIIYINPQKARDLDRDLTLQKLYYRPEGYFRTAEKMQDACKKVGYEFTLAVIKKWLNKQALHQIHKPRPKFIQYASFNDIQDLNDVHQSDTTPLSHCKIGNRIYKHRLVIKDVATRFRRSFALTNKSSAQVAKAFQKIYDDPNCPLIWPNVLIIDRGTEFMGECRELLLSHGVKIQYANSKRSVAIAECDHQEFEKHAYFRQDAVDFHLPLTDRSRAWVKGLRINDDNYNNTPTKLIGMSPNEAVKKALKGKKIIARPSVKHRRPVGYNEPLLPSYTEVRHLLEPGELEGGRRRATDCNWSPEVFTIDSYLIKENQPILYKLYNGPRCLFVREELQIVPPDSVLPSKYILKH</sequence>
<gene>
    <name evidence="2" type="ORF">RCL2_001880500</name>
</gene>
<name>A0A8H3LVI4_9GLOM</name>
<dbReference type="SUPFAM" id="SSF53098">
    <property type="entry name" value="Ribonuclease H-like"/>
    <property type="match status" value="1"/>
</dbReference>
<comment type="caution">
    <text evidence="2">The sequence shown here is derived from an EMBL/GenBank/DDBJ whole genome shotgun (WGS) entry which is preliminary data.</text>
</comment>
<dbReference type="GO" id="GO:0015074">
    <property type="term" value="P:DNA integration"/>
    <property type="evidence" value="ECO:0007669"/>
    <property type="project" value="InterPro"/>
</dbReference>
<dbReference type="Gene3D" id="3.30.420.10">
    <property type="entry name" value="Ribonuclease H-like superfamily/Ribonuclease H"/>
    <property type="match status" value="1"/>
</dbReference>
<dbReference type="PANTHER" id="PTHR46585">
    <property type="entry name" value="INTEGRASE CORE DOMAIN CONTAINING PROTEIN"/>
    <property type="match status" value="1"/>
</dbReference>
<feature type="domain" description="Integrase catalytic" evidence="1">
    <location>
        <begin position="68"/>
        <end position="252"/>
    </location>
</feature>
<protein>
    <recommendedName>
        <fullName evidence="1">Integrase catalytic domain-containing protein</fullName>
    </recommendedName>
</protein>
<dbReference type="PANTHER" id="PTHR46585:SF1">
    <property type="entry name" value="CHROMO DOMAIN-CONTAINING PROTEIN"/>
    <property type="match status" value="1"/>
</dbReference>
<evidence type="ECO:0000313" key="3">
    <source>
        <dbReference type="Proteomes" id="UP000615446"/>
    </source>
</evidence>
<dbReference type="EMBL" id="BLAL01000208">
    <property type="protein sequence ID" value="GES92008.1"/>
    <property type="molecule type" value="Genomic_DNA"/>
</dbReference>
<dbReference type="OrthoDB" id="2379224at2759"/>
<accession>A0A8H3LVI4</accession>
<organism evidence="2 3">
    <name type="scientific">Rhizophagus clarus</name>
    <dbReference type="NCBI Taxonomy" id="94130"/>
    <lineage>
        <taxon>Eukaryota</taxon>
        <taxon>Fungi</taxon>
        <taxon>Fungi incertae sedis</taxon>
        <taxon>Mucoromycota</taxon>
        <taxon>Glomeromycotina</taxon>
        <taxon>Glomeromycetes</taxon>
        <taxon>Glomerales</taxon>
        <taxon>Glomeraceae</taxon>
        <taxon>Rhizophagus</taxon>
    </lineage>
</organism>
<proteinExistence type="predicted"/>
<dbReference type="InterPro" id="IPR012337">
    <property type="entry name" value="RNaseH-like_sf"/>
</dbReference>
<dbReference type="AlphaFoldDB" id="A0A8H3LVI4"/>
<dbReference type="Proteomes" id="UP000615446">
    <property type="component" value="Unassembled WGS sequence"/>
</dbReference>
<evidence type="ECO:0000313" key="2">
    <source>
        <dbReference type="EMBL" id="GES92008.1"/>
    </source>
</evidence>
<dbReference type="GO" id="GO:0005634">
    <property type="term" value="C:nucleus"/>
    <property type="evidence" value="ECO:0007669"/>
    <property type="project" value="UniProtKB-ARBA"/>
</dbReference>
<dbReference type="GO" id="GO:0003676">
    <property type="term" value="F:nucleic acid binding"/>
    <property type="evidence" value="ECO:0007669"/>
    <property type="project" value="InterPro"/>
</dbReference>